<protein>
    <submittedName>
        <fullName evidence="1">Putative secreted peptide</fullName>
    </submittedName>
</protein>
<dbReference type="AlphaFoldDB" id="A0A2M3ZQM8"/>
<accession>A0A2M3ZQM8</accession>
<proteinExistence type="predicted"/>
<evidence type="ECO:0000313" key="1">
    <source>
        <dbReference type="EMBL" id="MBW30803.1"/>
    </source>
</evidence>
<dbReference type="EMBL" id="GGFM01010052">
    <property type="protein sequence ID" value="MBW30803.1"/>
    <property type="molecule type" value="Transcribed_RNA"/>
</dbReference>
<reference evidence="1" key="1">
    <citation type="submission" date="2018-01" db="EMBL/GenBank/DDBJ databases">
        <title>An insight into the sialome of Amazonian anophelines.</title>
        <authorList>
            <person name="Ribeiro J.M."/>
            <person name="Scarpassa V."/>
            <person name="Calvo E."/>
        </authorList>
    </citation>
    <scope>NUCLEOTIDE SEQUENCE</scope>
    <source>
        <tissue evidence="1">Salivary glands</tissue>
    </source>
</reference>
<organism evidence="1">
    <name type="scientific">Anopheles braziliensis</name>
    <dbReference type="NCBI Taxonomy" id="58242"/>
    <lineage>
        <taxon>Eukaryota</taxon>
        <taxon>Metazoa</taxon>
        <taxon>Ecdysozoa</taxon>
        <taxon>Arthropoda</taxon>
        <taxon>Hexapoda</taxon>
        <taxon>Insecta</taxon>
        <taxon>Pterygota</taxon>
        <taxon>Neoptera</taxon>
        <taxon>Endopterygota</taxon>
        <taxon>Diptera</taxon>
        <taxon>Nematocera</taxon>
        <taxon>Culicoidea</taxon>
        <taxon>Culicidae</taxon>
        <taxon>Anophelinae</taxon>
        <taxon>Anopheles</taxon>
    </lineage>
</organism>
<name>A0A2M3ZQM8_9DIPT</name>
<sequence>MWRSVRSGLRRRKRSTPCCATWPISWASTISSSRICTKRRPGNSRKSTTTKCPPTMCSSNVRSIRLCWMSAIWHQS</sequence>